<dbReference type="SFLD" id="SFLDG01082">
    <property type="entry name" value="B12-binding_domain_containing"/>
    <property type="match status" value="1"/>
</dbReference>
<dbReference type="PANTHER" id="PTHR11135:SF0">
    <property type="entry name" value="ELONGATOR COMPLEX PROTEIN 3"/>
    <property type="match status" value="1"/>
</dbReference>
<sequence length="316" mass="36654">MILPIFLPNAGCKKRCVFCNQYSMTGEKMPSKKEILNTIQKYSNFSIDEVAFYGGTFTGLSLEKQLEFLELVKYLNVPIRISTRPDEITEENLGILKRYNVKTIEIGIQSMFNDVLDASNRGHTVKDNERSIRLLMERNFKVSAHLMIGLPKDSKEKSILSLMKLLKLGVNIFRIHPTLIFKNTELEKMYERKLYTPLTLKEALDISSEMLLLIYSNNANVIRMGYFVPEHSRNQIVAGPYHPSFGDMVKAKAIYKIITRLNIKKVHFPKKYESWFFSYGNKQLNVEKIRDNILLFDDMDLARASFYAFRKGQFNG</sequence>
<evidence type="ECO:0000256" key="5">
    <source>
        <dbReference type="ARBA" id="ARBA00023004"/>
    </source>
</evidence>
<dbReference type="CDD" id="cd01335">
    <property type="entry name" value="Radical_SAM"/>
    <property type="match status" value="1"/>
</dbReference>
<protein>
    <submittedName>
        <fullName evidence="8">Radical SAM protein</fullName>
    </submittedName>
</protein>
<dbReference type="SFLD" id="SFLDS00029">
    <property type="entry name" value="Radical_SAM"/>
    <property type="match status" value="1"/>
</dbReference>
<evidence type="ECO:0000256" key="3">
    <source>
        <dbReference type="ARBA" id="ARBA00022691"/>
    </source>
</evidence>
<dbReference type="InterPro" id="IPR023404">
    <property type="entry name" value="rSAM_horseshoe"/>
</dbReference>
<evidence type="ECO:0000259" key="7">
    <source>
        <dbReference type="PROSITE" id="PS51918"/>
    </source>
</evidence>
<evidence type="ECO:0000313" key="9">
    <source>
        <dbReference type="Proteomes" id="UP000242616"/>
    </source>
</evidence>
<accession>A0ABX3IGK9</accession>
<dbReference type="Pfam" id="PF16199">
    <property type="entry name" value="Radical_SAM_C"/>
    <property type="match status" value="1"/>
</dbReference>
<comment type="caution">
    <text evidence="8">The sequence shown here is derived from an EMBL/GenBank/DDBJ whole genome shotgun (WGS) entry which is preliminary data.</text>
</comment>
<keyword evidence="4" id="KW-0479">Metal-binding</keyword>
<evidence type="ECO:0000313" key="8">
    <source>
        <dbReference type="EMBL" id="ONN26970.1"/>
    </source>
</evidence>
<evidence type="ECO:0000256" key="6">
    <source>
        <dbReference type="ARBA" id="ARBA00023014"/>
    </source>
</evidence>
<dbReference type="SMART" id="SM00729">
    <property type="entry name" value="Elp3"/>
    <property type="match status" value="1"/>
</dbReference>
<dbReference type="RefSeq" id="WP_077198483.1">
    <property type="nucleotide sequence ID" value="NZ_LBFC01000021.1"/>
</dbReference>
<dbReference type="InterPro" id="IPR007197">
    <property type="entry name" value="rSAM"/>
</dbReference>
<dbReference type="InterPro" id="IPR006638">
    <property type="entry name" value="Elp3/MiaA/NifB-like_rSAM"/>
</dbReference>
<evidence type="ECO:0000256" key="2">
    <source>
        <dbReference type="ARBA" id="ARBA00022485"/>
    </source>
</evidence>
<dbReference type="InterPro" id="IPR032432">
    <property type="entry name" value="Radical_SAM_C"/>
</dbReference>
<keyword evidence="3" id="KW-0949">S-adenosyl-L-methionine</keyword>
<proteinExistence type="predicted"/>
<dbReference type="PROSITE" id="PS51918">
    <property type="entry name" value="RADICAL_SAM"/>
    <property type="match status" value="1"/>
</dbReference>
<dbReference type="InterPro" id="IPR058240">
    <property type="entry name" value="rSAM_sf"/>
</dbReference>
<evidence type="ECO:0000256" key="1">
    <source>
        <dbReference type="ARBA" id="ARBA00001966"/>
    </source>
</evidence>
<dbReference type="Pfam" id="PF04055">
    <property type="entry name" value="Radical_SAM"/>
    <property type="match status" value="1"/>
</dbReference>
<dbReference type="InterPro" id="IPR039661">
    <property type="entry name" value="ELP3"/>
</dbReference>
<dbReference type="PANTHER" id="PTHR11135">
    <property type="entry name" value="HISTONE ACETYLTRANSFERASE-RELATED"/>
    <property type="match status" value="1"/>
</dbReference>
<comment type="cofactor">
    <cofactor evidence="1">
        <name>[4Fe-4S] cluster</name>
        <dbReference type="ChEBI" id="CHEBI:49883"/>
    </cofactor>
</comment>
<gene>
    <name evidence="8" type="ORF">XJ44_06660</name>
</gene>
<evidence type="ECO:0000256" key="4">
    <source>
        <dbReference type="ARBA" id="ARBA00022723"/>
    </source>
</evidence>
<keyword evidence="5" id="KW-0408">Iron</keyword>
<dbReference type="SUPFAM" id="SSF102114">
    <property type="entry name" value="Radical SAM enzymes"/>
    <property type="match status" value="1"/>
</dbReference>
<feature type="domain" description="Radical SAM core" evidence="7">
    <location>
        <begin position="1"/>
        <end position="213"/>
    </location>
</feature>
<organism evidence="8 9">
    <name type="scientific">Thermosipho affectus</name>
    <dbReference type="NCBI Taxonomy" id="660294"/>
    <lineage>
        <taxon>Bacteria</taxon>
        <taxon>Thermotogati</taxon>
        <taxon>Thermotogota</taxon>
        <taxon>Thermotogae</taxon>
        <taxon>Thermotogales</taxon>
        <taxon>Fervidobacteriaceae</taxon>
        <taxon>Thermosipho</taxon>
    </lineage>
</organism>
<reference evidence="8 9" key="1">
    <citation type="submission" date="2015-06" db="EMBL/GenBank/DDBJ databases">
        <title>Genome sequencing of Thermotogales isolates from hydrothermal vents.</title>
        <authorList>
            <person name="Haverkamp T.H."/>
            <person name="Kublanov I.V."/>
            <person name="Nesbo C.L."/>
        </authorList>
    </citation>
    <scope>NUCLEOTIDE SEQUENCE [LARGE SCALE GENOMIC DNA]</scope>
    <source>
        <strain evidence="9">ik275mar</strain>
    </source>
</reference>
<dbReference type="SFLD" id="SFLDG01086">
    <property type="entry name" value="elongater_protein-like"/>
    <property type="match status" value="1"/>
</dbReference>
<dbReference type="Gene3D" id="3.80.30.20">
    <property type="entry name" value="tm_1862 like domain"/>
    <property type="match status" value="1"/>
</dbReference>
<keyword evidence="2" id="KW-0004">4Fe-4S</keyword>
<dbReference type="EMBL" id="LBFC01000021">
    <property type="protein sequence ID" value="ONN26970.1"/>
    <property type="molecule type" value="Genomic_DNA"/>
</dbReference>
<keyword evidence="9" id="KW-1185">Reference proteome</keyword>
<name>A0ABX3IGK9_9BACT</name>
<keyword evidence="6" id="KW-0411">Iron-sulfur</keyword>
<dbReference type="Proteomes" id="UP000242616">
    <property type="component" value="Unassembled WGS sequence"/>
</dbReference>